<accession>A0A4Y6UMM6</accession>
<feature type="domain" description="Ancillary SecYEG translocon subunit/Cell division coordinator CpoB TPR" evidence="2">
    <location>
        <begin position="34"/>
        <end position="148"/>
    </location>
</feature>
<evidence type="ECO:0000313" key="4">
    <source>
        <dbReference type="Proteomes" id="UP000316313"/>
    </source>
</evidence>
<keyword evidence="1" id="KW-0812">Transmembrane</keyword>
<dbReference type="Pfam" id="PF09976">
    <property type="entry name" value="TPR_21"/>
    <property type="match status" value="1"/>
</dbReference>
<keyword evidence="1" id="KW-1133">Transmembrane helix</keyword>
<reference evidence="3 4" key="1">
    <citation type="submission" date="2019-03" db="EMBL/GenBank/DDBJ databases">
        <title>The complete genome sequence of Swingsia samuiensis NBRC107927(T).</title>
        <authorList>
            <person name="Chua K.-O."/>
            <person name="Chan K.-G."/>
            <person name="See-Too W.-S."/>
        </authorList>
    </citation>
    <scope>NUCLEOTIDE SEQUENCE [LARGE SCALE GENOMIC DNA]</scope>
    <source>
        <strain evidence="3 4">AH83</strain>
    </source>
</reference>
<name>A0A4Y6UMM6_9PROT</name>
<dbReference type="OrthoDB" id="7281508at2"/>
<proteinExistence type="predicted"/>
<keyword evidence="4" id="KW-1185">Reference proteome</keyword>
<dbReference type="AlphaFoldDB" id="A0A4Y6UMM6"/>
<dbReference type="Proteomes" id="UP000316313">
    <property type="component" value="Chromosome"/>
</dbReference>
<evidence type="ECO:0000313" key="3">
    <source>
        <dbReference type="EMBL" id="QDH17641.1"/>
    </source>
</evidence>
<dbReference type="KEGG" id="ssam:E3D00_08765"/>
<dbReference type="InterPro" id="IPR018704">
    <property type="entry name" value="SecYEG/CpoB_TPR"/>
</dbReference>
<keyword evidence="1" id="KW-0472">Membrane</keyword>
<gene>
    <name evidence="3" type="ORF">E3D00_08765</name>
</gene>
<evidence type="ECO:0000259" key="2">
    <source>
        <dbReference type="Pfam" id="PF09976"/>
    </source>
</evidence>
<organism evidence="3 4">
    <name type="scientific">Swingsia samuiensis</name>
    <dbReference type="NCBI Taxonomy" id="1293412"/>
    <lineage>
        <taxon>Bacteria</taxon>
        <taxon>Pseudomonadati</taxon>
        <taxon>Pseudomonadota</taxon>
        <taxon>Alphaproteobacteria</taxon>
        <taxon>Acetobacterales</taxon>
        <taxon>Acetobacteraceae</taxon>
        <taxon>Swingsia</taxon>
    </lineage>
</organism>
<feature type="transmembrane region" description="Helical" evidence="1">
    <location>
        <begin position="34"/>
        <end position="54"/>
    </location>
</feature>
<evidence type="ECO:0000256" key="1">
    <source>
        <dbReference type="SAM" id="Phobius"/>
    </source>
</evidence>
<dbReference type="EMBL" id="CP038141">
    <property type="protein sequence ID" value="QDH17641.1"/>
    <property type="molecule type" value="Genomic_DNA"/>
</dbReference>
<sequence length="235" mass="25456">METDPTGDLVADDFITEVNEELRLQRIRAATRRFGVVIAGVVVIGAIGGGIWGWKVHSQKQMQQVASQQYFTAMASLADANHDKATIIQAENTFQNLALHGPTGVRSYAALRLADLKMHNHDSAAALTMWNNVAHDTSAEKPLRDLARYMALNAQINTAPAKDLRSGFEALIQSGGAWVFLAQEGLVALDLRPDATSGQKKEARRLLTQLVESSEAPEGVRNRAQALLETLGDAG</sequence>
<protein>
    <submittedName>
        <fullName evidence="3">Tetratricopeptide repeat protein</fullName>
    </submittedName>
</protein>